<dbReference type="RefSeq" id="WP_260348340.1">
    <property type="nucleotide sequence ID" value="NZ_JAOAOS010000005.1"/>
</dbReference>
<reference evidence="3" key="1">
    <citation type="journal article" date="2019" name="Int. J. Syst. Evol. Microbiol.">
        <title>The Global Catalogue of Microorganisms (GCM) 10K type strain sequencing project: providing services to taxonomists for standard genome sequencing and annotation.</title>
        <authorList>
            <consortium name="The Broad Institute Genomics Platform"/>
            <consortium name="The Broad Institute Genome Sequencing Center for Infectious Disease"/>
            <person name="Wu L."/>
            <person name="Ma J."/>
        </authorList>
    </citation>
    <scope>NUCLEOTIDE SEQUENCE [LARGE SCALE GENOMIC DNA]</scope>
    <source>
        <strain evidence="3">CGMCC 1.15643</strain>
    </source>
</reference>
<keyword evidence="3" id="KW-1185">Reference proteome</keyword>
<evidence type="ECO:0000256" key="1">
    <source>
        <dbReference type="SAM" id="Phobius"/>
    </source>
</evidence>
<proteinExistence type="predicted"/>
<comment type="caution">
    <text evidence="2">The sequence shown here is derived from an EMBL/GenBank/DDBJ whole genome shotgun (WGS) entry which is preliminary data.</text>
</comment>
<dbReference type="EMBL" id="JBHSLI010000005">
    <property type="protein sequence ID" value="MFC5293976.1"/>
    <property type="molecule type" value="Genomic_DNA"/>
</dbReference>
<evidence type="ECO:0000313" key="2">
    <source>
        <dbReference type="EMBL" id="MFC5293976.1"/>
    </source>
</evidence>
<organism evidence="2 3">
    <name type="scientific">Bosea minatitlanensis</name>
    <dbReference type="NCBI Taxonomy" id="128782"/>
    <lineage>
        <taxon>Bacteria</taxon>
        <taxon>Pseudomonadati</taxon>
        <taxon>Pseudomonadota</taxon>
        <taxon>Alphaproteobacteria</taxon>
        <taxon>Hyphomicrobiales</taxon>
        <taxon>Boseaceae</taxon>
        <taxon>Bosea</taxon>
    </lineage>
</organism>
<keyword evidence="1" id="KW-0812">Transmembrane</keyword>
<sequence>MFADQPYALPRRVSLCASLLVCGSIVAASLAALATFMPLS</sequence>
<name>A0ABW0F698_9HYPH</name>
<gene>
    <name evidence="2" type="ORF">ACFPK2_13370</name>
</gene>
<evidence type="ECO:0000313" key="3">
    <source>
        <dbReference type="Proteomes" id="UP001595976"/>
    </source>
</evidence>
<accession>A0ABW0F698</accession>
<protein>
    <submittedName>
        <fullName evidence="2">Uncharacterized protein</fullName>
    </submittedName>
</protein>
<dbReference type="Proteomes" id="UP001595976">
    <property type="component" value="Unassembled WGS sequence"/>
</dbReference>
<keyword evidence="1" id="KW-0472">Membrane</keyword>
<feature type="transmembrane region" description="Helical" evidence="1">
    <location>
        <begin position="12"/>
        <end position="37"/>
    </location>
</feature>
<keyword evidence="1" id="KW-1133">Transmembrane helix</keyword>